<evidence type="ECO:0000313" key="2">
    <source>
        <dbReference type="EMBL" id="MDP9794875.1"/>
    </source>
</evidence>
<dbReference type="RefSeq" id="WP_306830219.1">
    <property type="nucleotide sequence ID" value="NZ_JAUSRA010000001.1"/>
</dbReference>
<evidence type="ECO:0000313" key="3">
    <source>
        <dbReference type="Proteomes" id="UP001240984"/>
    </source>
</evidence>
<evidence type="ECO:0000259" key="1">
    <source>
        <dbReference type="PROSITE" id="PS50995"/>
    </source>
</evidence>
<proteinExistence type="predicted"/>
<sequence length="152" mass="16956">MTDERLSDLEEAAWGGFLNTHTRLWRTLESRLAPTGVTMAEYDVLAALEAAGDEGVRMSDLAARRLMSTGGFTRMADRLEKQGLIVRQRSAMDGRGLNAVITPAGRERLGRARRSHLEDVRALFLARLEPAELEQLHAIWKRLADEGPDARC</sequence>
<dbReference type="InterPro" id="IPR039422">
    <property type="entry name" value="MarR/SlyA-like"/>
</dbReference>
<dbReference type="Pfam" id="PF12802">
    <property type="entry name" value="MarR_2"/>
    <property type="match status" value="1"/>
</dbReference>
<reference evidence="2 3" key="1">
    <citation type="submission" date="2023-07" db="EMBL/GenBank/DDBJ databases">
        <title>Sequencing the genomes of 1000 actinobacteria strains.</title>
        <authorList>
            <person name="Klenk H.-P."/>
        </authorList>
    </citation>
    <scope>NUCLEOTIDE SEQUENCE [LARGE SCALE GENOMIC DNA]</scope>
    <source>
        <strain evidence="2 3">DSM 44710</strain>
    </source>
</reference>
<protein>
    <submittedName>
        <fullName evidence="2">DNA-binding MarR family transcriptional regulator</fullName>
    </submittedName>
</protein>
<comment type="caution">
    <text evidence="2">The sequence shown here is derived from an EMBL/GenBank/DDBJ whole genome shotgun (WGS) entry which is preliminary data.</text>
</comment>
<keyword evidence="3" id="KW-1185">Reference proteome</keyword>
<dbReference type="PROSITE" id="PS50995">
    <property type="entry name" value="HTH_MARR_2"/>
    <property type="match status" value="1"/>
</dbReference>
<name>A0ABT9MTW6_9ACTN</name>
<dbReference type="EMBL" id="JAUSRA010000001">
    <property type="protein sequence ID" value="MDP9794875.1"/>
    <property type="molecule type" value="Genomic_DNA"/>
</dbReference>
<feature type="domain" description="HTH marR-type" evidence="1">
    <location>
        <begin position="1"/>
        <end position="145"/>
    </location>
</feature>
<keyword evidence="2" id="KW-0238">DNA-binding</keyword>
<dbReference type="GO" id="GO:0003677">
    <property type="term" value="F:DNA binding"/>
    <property type="evidence" value="ECO:0007669"/>
    <property type="project" value="UniProtKB-KW"/>
</dbReference>
<dbReference type="Gene3D" id="1.10.10.10">
    <property type="entry name" value="Winged helix-like DNA-binding domain superfamily/Winged helix DNA-binding domain"/>
    <property type="match status" value="1"/>
</dbReference>
<accession>A0ABT9MTW6</accession>
<dbReference type="InterPro" id="IPR036388">
    <property type="entry name" value="WH-like_DNA-bd_sf"/>
</dbReference>
<dbReference type="Proteomes" id="UP001240984">
    <property type="component" value="Unassembled WGS sequence"/>
</dbReference>
<dbReference type="InterPro" id="IPR000835">
    <property type="entry name" value="HTH_MarR-typ"/>
</dbReference>
<dbReference type="InterPro" id="IPR036390">
    <property type="entry name" value="WH_DNA-bd_sf"/>
</dbReference>
<dbReference type="SUPFAM" id="SSF46785">
    <property type="entry name" value="Winged helix' DNA-binding domain"/>
    <property type="match status" value="1"/>
</dbReference>
<organism evidence="2 3">
    <name type="scientific">Catenuloplanes nepalensis</name>
    <dbReference type="NCBI Taxonomy" id="587533"/>
    <lineage>
        <taxon>Bacteria</taxon>
        <taxon>Bacillati</taxon>
        <taxon>Actinomycetota</taxon>
        <taxon>Actinomycetes</taxon>
        <taxon>Micromonosporales</taxon>
        <taxon>Micromonosporaceae</taxon>
        <taxon>Catenuloplanes</taxon>
    </lineage>
</organism>
<gene>
    <name evidence="2" type="ORF">J2S43_003387</name>
</gene>
<dbReference type="SMART" id="SM00347">
    <property type="entry name" value="HTH_MARR"/>
    <property type="match status" value="1"/>
</dbReference>
<dbReference type="PRINTS" id="PR00598">
    <property type="entry name" value="HTHMARR"/>
</dbReference>
<dbReference type="PANTHER" id="PTHR33164">
    <property type="entry name" value="TRANSCRIPTIONAL REGULATOR, MARR FAMILY"/>
    <property type="match status" value="1"/>
</dbReference>
<dbReference type="PANTHER" id="PTHR33164:SF99">
    <property type="entry name" value="MARR FAMILY REGULATORY PROTEIN"/>
    <property type="match status" value="1"/>
</dbReference>